<dbReference type="EMBL" id="JAFBED010000015">
    <property type="protein sequence ID" value="MBM7622195.1"/>
    <property type="molecule type" value="Genomic_DNA"/>
</dbReference>
<gene>
    <name evidence="2" type="ORF">JOC95_004106</name>
</gene>
<keyword evidence="3" id="KW-1185">Reference proteome</keyword>
<dbReference type="InterPro" id="IPR050508">
    <property type="entry name" value="Methyltransf_Superfamily"/>
</dbReference>
<dbReference type="PANTHER" id="PTHR42912">
    <property type="entry name" value="METHYLTRANSFERASE"/>
    <property type="match status" value="1"/>
</dbReference>
<name>A0ABS2P5F8_9BACI</name>
<protein>
    <submittedName>
        <fullName evidence="2">Ubiquinone/menaquinone biosynthesis C-methylase UbiE</fullName>
    </submittedName>
</protein>
<evidence type="ECO:0000313" key="3">
    <source>
        <dbReference type="Proteomes" id="UP000737402"/>
    </source>
</evidence>
<organism evidence="2 3">
    <name type="scientific">Sutcliffiella tianshenii</name>
    <dbReference type="NCBI Taxonomy" id="1463404"/>
    <lineage>
        <taxon>Bacteria</taxon>
        <taxon>Bacillati</taxon>
        <taxon>Bacillota</taxon>
        <taxon>Bacilli</taxon>
        <taxon>Bacillales</taxon>
        <taxon>Bacillaceae</taxon>
        <taxon>Sutcliffiella</taxon>
    </lineage>
</organism>
<sequence>MTKFKLGSKFDEMVSTLTDEEYLKLLVDSCTHTKINGVKMPEFPDGEFQRQSVGSSDVSTLYEAYNFYLHVKGYAEGLGLPLSKESKVLDFGCGWGRIIRFFFKDVADDNLLGVDVDPTMISICNETLGKGTYKVVNPHPPIEFIADNSLDIIFAYSVFSHLAEDAAKNWIKEFSRILRPGGIVLATTQGRHFLDYCKQFREDSKLIQIEWQKLLANSFVDMNRAISDYKNGKFLFSPTGGGDYRDNSFYGEAIISELYIKNNFEKYLKLKDFFDDSKRLSQALFVLKKE</sequence>
<dbReference type="InterPro" id="IPR029063">
    <property type="entry name" value="SAM-dependent_MTases_sf"/>
</dbReference>
<reference evidence="2 3" key="1">
    <citation type="submission" date="2021-01" db="EMBL/GenBank/DDBJ databases">
        <title>Genomic Encyclopedia of Type Strains, Phase IV (KMG-IV): sequencing the most valuable type-strain genomes for metagenomic binning, comparative biology and taxonomic classification.</title>
        <authorList>
            <person name="Goeker M."/>
        </authorList>
    </citation>
    <scope>NUCLEOTIDE SEQUENCE [LARGE SCALE GENOMIC DNA]</scope>
    <source>
        <strain evidence="2 3">DSM 25879</strain>
    </source>
</reference>
<comment type="caution">
    <text evidence="2">The sequence shown here is derived from an EMBL/GenBank/DDBJ whole genome shotgun (WGS) entry which is preliminary data.</text>
</comment>
<proteinExistence type="predicted"/>
<dbReference type="Pfam" id="PF13649">
    <property type="entry name" value="Methyltransf_25"/>
    <property type="match status" value="1"/>
</dbReference>
<dbReference type="RefSeq" id="WP_204419647.1">
    <property type="nucleotide sequence ID" value="NZ_JAFBED010000015.1"/>
</dbReference>
<dbReference type="InterPro" id="IPR041698">
    <property type="entry name" value="Methyltransf_25"/>
</dbReference>
<dbReference type="PANTHER" id="PTHR42912:SF98">
    <property type="entry name" value="UNCHARACTERISED METHYLTRANSFERASE RV1498C"/>
    <property type="match status" value="1"/>
</dbReference>
<keyword evidence="2" id="KW-0830">Ubiquinone</keyword>
<feature type="domain" description="Methyltransferase" evidence="1">
    <location>
        <begin position="88"/>
        <end position="182"/>
    </location>
</feature>
<evidence type="ECO:0000313" key="2">
    <source>
        <dbReference type="EMBL" id="MBM7622195.1"/>
    </source>
</evidence>
<dbReference type="SUPFAM" id="SSF53335">
    <property type="entry name" value="S-adenosyl-L-methionine-dependent methyltransferases"/>
    <property type="match status" value="1"/>
</dbReference>
<accession>A0ABS2P5F8</accession>
<evidence type="ECO:0000259" key="1">
    <source>
        <dbReference type="Pfam" id="PF13649"/>
    </source>
</evidence>
<dbReference type="CDD" id="cd02440">
    <property type="entry name" value="AdoMet_MTases"/>
    <property type="match status" value="1"/>
</dbReference>
<dbReference type="Gene3D" id="3.40.50.150">
    <property type="entry name" value="Vaccinia Virus protein VP39"/>
    <property type="match status" value="1"/>
</dbReference>
<dbReference type="Proteomes" id="UP000737402">
    <property type="component" value="Unassembled WGS sequence"/>
</dbReference>